<dbReference type="PANTHER" id="PTHR14119:SF3">
    <property type="entry name" value="ISOCHORISMATASE DOMAIN-CONTAINING PROTEIN 2"/>
    <property type="match status" value="1"/>
</dbReference>
<dbReference type="InterPro" id="IPR050993">
    <property type="entry name" value="Isochorismatase_domain"/>
</dbReference>
<proteinExistence type="predicted"/>
<dbReference type="AlphaFoldDB" id="Q21W12"/>
<sequence>MLLDAAQSQLVLVDYQNRLMPAIFEAPLVLANALRLAQIARLLEVPIWGTEQNPSKLGENAPELRALCAQTLSKMHFSGVEEGLGEWLRPPAKPVAGNARSLPKHLQKPTANASERNTVVIAGCEAHVCLLQTALHLLEDEFEVWVVTDACSSRTERNRDAAFDRLAGAGAELVTTEMVAFEWLRGAEHPHFKAVQNLIK</sequence>
<keyword evidence="2" id="KW-0378">Hydrolase</keyword>
<evidence type="ECO:0000313" key="2">
    <source>
        <dbReference type="EMBL" id="ABD70041.1"/>
    </source>
</evidence>
<reference evidence="3" key="1">
    <citation type="submission" date="2006-02" db="EMBL/GenBank/DDBJ databases">
        <title>Complete sequence of chromosome of Rhodoferax ferrireducens DSM 15236.</title>
        <authorList>
            <person name="Copeland A."/>
            <person name="Lucas S."/>
            <person name="Lapidus A."/>
            <person name="Barry K."/>
            <person name="Detter J.C."/>
            <person name="Glavina del Rio T."/>
            <person name="Hammon N."/>
            <person name="Israni S."/>
            <person name="Pitluck S."/>
            <person name="Brettin T."/>
            <person name="Bruce D."/>
            <person name="Han C."/>
            <person name="Tapia R."/>
            <person name="Gilna P."/>
            <person name="Kiss H."/>
            <person name="Schmutz J."/>
            <person name="Larimer F."/>
            <person name="Land M."/>
            <person name="Kyrpides N."/>
            <person name="Ivanova N."/>
            <person name="Richardson P."/>
        </authorList>
    </citation>
    <scope>NUCLEOTIDE SEQUENCE [LARGE SCALE GENOMIC DNA]</scope>
    <source>
        <strain evidence="3">ATCC BAA-621 / DSM 15236 / T118</strain>
    </source>
</reference>
<dbReference type="Proteomes" id="UP000008332">
    <property type="component" value="Chromosome"/>
</dbReference>
<feature type="domain" description="Isochorismatase-like" evidence="1">
    <location>
        <begin position="112"/>
        <end position="177"/>
    </location>
</feature>
<dbReference type="InterPro" id="IPR000868">
    <property type="entry name" value="Isochorismatase-like_dom"/>
</dbReference>
<keyword evidence="3" id="KW-1185">Reference proteome</keyword>
<dbReference type="KEGG" id="rfr:Rfer_2323"/>
<dbReference type="SUPFAM" id="SSF52499">
    <property type="entry name" value="Isochorismatase-like hydrolases"/>
    <property type="match status" value="1"/>
</dbReference>
<name>Q21W12_ALBFT</name>
<dbReference type="HOGENOM" id="CLU_066901_0_1_4"/>
<dbReference type="PANTHER" id="PTHR14119">
    <property type="entry name" value="HYDROLASE"/>
    <property type="match status" value="1"/>
</dbReference>
<dbReference type="EMBL" id="CP000267">
    <property type="protein sequence ID" value="ABD70041.1"/>
    <property type="molecule type" value="Genomic_DNA"/>
</dbReference>
<evidence type="ECO:0000313" key="3">
    <source>
        <dbReference type="Proteomes" id="UP000008332"/>
    </source>
</evidence>
<dbReference type="STRING" id="338969.Rfer_2323"/>
<dbReference type="InterPro" id="IPR036380">
    <property type="entry name" value="Isochorismatase-like_sf"/>
</dbReference>
<dbReference type="Pfam" id="PF00857">
    <property type="entry name" value="Isochorismatase"/>
    <property type="match status" value="1"/>
</dbReference>
<gene>
    <name evidence="2" type="ordered locus">Rfer_2323</name>
</gene>
<dbReference type="OrthoDB" id="9796958at2"/>
<dbReference type="eggNOG" id="COG1335">
    <property type="taxonomic scope" value="Bacteria"/>
</dbReference>
<protein>
    <submittedName>
        <fullName evidence="2">Isochorismatase hydrolase</fullName>
    </submittedName>
</protein>
<dbReference type="GO" id="GO:0016787">
    <property type="term" value="F:hydrolase activity"/>
    <property type="evidence" value="ECO:0007669"/>
    <property type="project" value="UniProtKB-KW"/>
</dbReference>
<dbReference type="Gene3D" id="3.40.50.850">
    <property type="entry name" value="Isochorismatase-like"/>
    <property type="match status" value="1"/>
</dbReference>
<organism evidence="2 3">
    <name type="scientific">Albidiferax ferrireducens (strain ATCC BAA-621 / DSM 15236 / T118)</name>
    <name type="common">Rhodoferax ferrireducens</name>
    <dbReference type="NCBI Taxonomy" id="338969"/>
    <lineage>
        <taxon>Bacteria</taxon>
        <taxon>Pseudomonadati</taxon>
        <taxon>Pseudomonadota</taxon>
        <taxon>Betaproteobacteria</taxon>
        <taxon>Burkholderiales</taxon>
        <taxon>Comamonadaceae</taxon>
        <taxon>Rhodoferax</taxon>
    </lineage>
</organism>
<evidence type="ECO:0000259" key="1">
    <source>
        <dbReference type="Pfam" id="PF00857"/>
    </source>
</evidence>
<dbReference type="RefSeq" id="WP_011464609.1">
    <property type="nucleotide sequence ID" value="NC_007908.1"/>
</dbReference>
<accession>Q21W12</accession>